<dbReference type="InterPro" id="IPR051552">
    <property type="entry name" value="HptR"/>
</dbReference>
<dbReference type="PRINTS" id="PR00032">
    <property type="entry name" value="HTHARAC"/>
</dbReference>
<dbReference type="InterPro" id="IPR009057">
    <property type="entry name" value="Homeodomain-like_sf"/>
</dbReference>
<evidence type="ECO:0000256" key="4">
    <source>
        <dbReference type="ARBA" id="ARBA00023012"/>
    </source>
</evidence>
<organism evidence="11 12">
    <name type="scientific">Paenibacillus cremeus</name>
    <dbReference type="NCBI Taxonomy" id="2163881"/>
    <lineage>
        <taxon>Bacteria</taxon>
        <taxon>Bacillati</taxon>
        <taxon>Bacillota</taxon>
        <taxon>Bacilli</taxon>
        <taxon>Bacillales</taxon>
        <taxon>Paenibacillaceae</taxon>
        <taxon>Paenibacillus</taxon>
    </lineage>
</organism>
<accession>A0A559K7P2</accession>
<dbReference type="GO" id="GO:0003700">
    <property type="term" value="F:DNA-binding transcription factor activity"/>
    <property type="evidence" value="ECO:0007669"/>
    <property type="project" value="InterPro"/>
</dbReference>
<evidence type="ECO:0000256" key="8">
    <source>
        <dbReference type="PROSITE-ProRule" id="PRU00169"/>
    </source>
</evidence>
<keyword evidence="12" id="KW-1185">Reference proteome</keyword>
<dbReference type="GO" id="GO:0043565">
    <property type="term" value="F:sequence-specific DNA binding"/>
    <property type="evidence" value="ECO:0007669"/>
    <property type="project" value="InterPro"/>
</dbReference>
<evidence type="ECO:0000259" key="9">
    <source>
        <dbReference type="PROSITE" id="PS01124"/>
    </source>
</evidence>
<dbReference type="PROSITE" id="PS01124">
    <property type="entry name" value="HTH_ARAC_FAMILY_2"/>
    <property type="match status" value="1"/>
</dbReference>
<keyword evidence="3 8" id="KW-0597">Phosphoprotein</keyword>
<keyword evidence="5" id="KW-0805">Transcription regulation</keyword>
<dbReference type="InterPro" id="IPR020449">
    <property type="entry name" value="Tscrpt_reg_AraC-type_HTH"/>
</dbReference>
<protein>
    <submittedName>
        <fullName evidence="11">Response regulator</fullName>
    </submittedName>
</protein>
<evidence type="ECO:0000313" key="12">
    <source>
        <dbReference type="Proteomes" id="UP000317036"/>
    </source>
</evidence>
<comment type="subcellular location">
    <subcellularLocation>
        <location evidence="1">Cytoplasm</location>
    </subcellularLocation>
</comment>
<dbReference type="GO" id="GO:0000160">
    <property type="term" value="P:phosphorelay signal transduction system"/>
    <property type="evidence" value="ECO:0007669"/>
    <property type="project" value="UniProtKB-KW"/>
</dbReference>
<gene>
    <name evidence="11" type="ORF">FPZ49_20595</name>
</gene>
<dbReference type="Gene3D" id="3.40.50.2300">
    <property type="match status" value="1"/>
</dbReference>
<dbReference type="SUPFAM" id="SSF52172">
    <property type="entry name" value="CheY-like"/>
    <property type="match status" value="1"/>
</dbReference>
<dbReference type="CDD" id="cd17536">
    <property type="entry name" value="REC_YesN-like"/>
    <property type="match status" value="1"/>
</dbReference>
<evidence type="ECO:0000256" key="3">
    <source>
        <dbReference type="ARBA" id="ARBA00022553"/>
    </source>
</evidence>
<dbReference type="Pfam" id="PF17853">
    <property type="entry name" value="GGDEF_2"/>
    <property type="match status" value="1"/>
</dbReference>
<reference evidence="11 12" key="1">
    <citation type="submission" date="2019-07" db="EMBL/GenBank/DDBJ databases">
        <authorList>
            <person name="Kim J."/>
        </authorList>
    </citation>
    <scope>NUCLEOTIDE SEQUENCE [LARGE SCALE GENOMIC DNA]</scope>
    <source>
        <strain evidence="11 12">JC52</strain>
    </source>
</reference>
<dbReference type="InterPro" id="IPR001789">
    <property type="entry name" value="Sig_transdc_resp-reg_receiver"/>
</dbReference>
<dbReference type="GO" id="GO:0005737">
    <property type="term" value="C:cytoplasm"/>
    <property type="evidence" value="ECO:0007669"/>
    <property type="project" value="UniProtKB-SubCell"/>
</dbReference>
<dbReference type="EMBL" id="VNJI01000027">
    <property type="protein sequence ID" value="TVY08149.1"/>
    <property type="molecule type" value="Genomic_DNA"/>
</dbReference>
<dbReference type="InterPro" id="IPR041522">
    <property type="entry name" value="CdaR_GGDEF"/>
</dbReference>
<keyword evidence="2" id="KW-0963">Cytoplasm</keyword>
<dbReference type="RefSeq" id="WP_144850404.1">
    <property type="nucleotide sequence ID" value="NZ_VNJI01000027.1"/>
</dbReference>
<evidence type="ECO:0000256" key="1">
    <source>
        <dbReference type="ARBA" id="ARBA00004496"/>
    </source>
</evidence>
<keyword evidence="4" id="KW-0902">Two-component regulatory system</keyword>
<dbReference type="SUPFAM" id="SSF46689">
    <property type="entry name" value="Homeodomain-like"/>
    <property type="match status" value="2"/>
</dbReference>
<dbReference type="SMART" id="SM00448">
    <property type="entry name" value="REC"/>
    <property type="match status" value="1"/>
</dbReference>
<keyword evidence="6" id="KW-0238">DNA-binding</keyword>
<dbReference type="SMART" id="SM00342">
    <property type="entry name" value="HTH_ARAC"/>
    <property type="match status" value="1"/>
</dbReference>
<evidence type="ECO:0000259" key="10">
    <source>
        <dbReference type="PROSITE" id="PS50110"/>
    </source>
</evidence>
<dbReference type="InterPro" id="IPR011006">
    <property type="entry name" value="CheY-like_superfamily"/>
</dbReference>
<feature type="modified residue" description="4-aspartylphosphate" evidence="8">
    <location>
        <position position="55"/>
    </location>
</feature>
<evidence type="ECO:0000256" key="7">
    <source>
        <dbReference type="ARBA" id="ARBA00023163"/>
    </source>
</evidence>
<sequence>MYKLIIVDDEDEVREGIRQRIDWKALGFELAGDFEHGRDALDALESLQPDVVITDICMPFMDGLELTRRIAEQYRDMKVVIVTGYEDFDYAKQAIQLKVKDYLLKPINAGEFSDFLTKLRQELDEERAKKEDFTALRLQLNQSMPLLRERFLERLATSRLKREDILSKLSYFQLTLPGPAYMSLVCDIDEFGLAPSGNPDLDKELLRFAAFNILQEIFEKEQGGLVFRTRDDKYGILLSGAPDEIGLRAQRLADHARQSIAKYAKVCISIGLGRVCTDLELLSSSFEEALSALDYRFLLGTSRIISLGDLEYGQGRSSVRSCDWEKKLLAAMKTGHTSVVTTVLSGWTEEMKGSARSVAGCYGSVNKLLAGLMNLVTETGFDETEVFGPNPFAELAGVKTIDDARDRLEETCRRIIAYLSEKRTDVAKTQMAQAEAYIRDNYADENFALNHVCSHIFMSISYFSSLFKQHTGETFIEYLTRIRMDKAKELLTMTPLKTYEIAERVGYGDPQYFSVIFKRVCGMSPKEYRSLMKGSTPA</sequence>
<proteinExistence type="predicted"/>
<evidence type="ECO:0000256" key="2">
    <source>
        <dbReference type="ARBA" id="ARBA00022490"/>
    </source>
</evidence>
<evidence type="ECO:0000256" key="5">
    <source>
        <dbReference type="ARBA" id="ARBA00023015"/>
    </source>
</evidence>
<dbReference type="Gene3D" id="1.10.10.60">
    <property type="entry name" value="Homeodomain-like"/>
    <property type="match status" value="2"/>
</dbReference>
<evidence type="ECO:0000256" key="6">
    <source>
        <dbReference type="ARBA" id="ARBA00023125"/>
    </source>
</evidence>
<dbReference type="AlphaFoldDB" id="A0A559K7P2"/>
<name>A0A559K7P2_9BACL</name>
<dbReference type="PANTHER" id="PTHR42713:SF3">
    <property type="entry name" value="TRANSCRIPTIONAL REGULATORY PROTEIN HPTR"/>
    <property type="match status" value="1"/>
</dbReference>
<dbReference type="Pfam" id="PF00072">
    <property type="entry name" value="Response_reg"/>
    <property type="match status" value="1"/>
</dbReference>
<dbReference type="PROSITE" id="PS50110">
    <property type="entry name" value="RESPONSE_REGULATORY"/>
    <property type="match status" value="1"/>
</dbReference>
<dbReference type="InterPro" id="IPR018060">
    <property type="entry name" value="HTH_AraC"/>
</dbReference>
<dbReference type="OrthoDB" id="9794370at2"/>
<feature type="domain" description="Response regulatory" evidence="10">
    <location>
        <begin position="3"/>
        <end position="120"/>
    </location>
</feature>
<dbReference type="Pfam" id="PF12833">
    <property type="entry name" value="HTH_18"/>
    <property type="match status" value="1"/>
</dbReference>
<keyword evidence="7" id="KW-0804">Transcription</keyword>
<dbReference type="Proteomes" id="UP000317036">
    <property type="component" value="Unassembled WGS sequence"/>
</dbReference>
<comment type="caution">
    <text evidence="11">The sequence shown here is derived from an EMBL/GenBank/DDBJ whole genome shotgun (WGS) entry which is preliminary data.</text>
</comment>
<evidence type="ECO:0000313" key="11">
    <source>
        <dbReference type="EMBL" id="TVY08149.1"/>
    </source>
</evidence>
<dbReference type="PANTHER" id="PTHR42713">
    <property type="entry name" value="HISTIDINE KINASE-RELATED"/>
    <property type="match status" value="1"/>
</dbReference>
<feature type="domain" description="HTH araC/xylS-type" evidence="9">
    <location>
        <begin position="432"/>
        <end position="531"/>
    </location>
</feature>